<feature type="transmembrane region" description="Helical" evidence="2">
    <location>
        <begin position="103"/>
        <end position="129"/>
    </location>
</feature>
<feature type="transmembrane region" description="Helical" evidence="2">
    <location>
        <begin position="239"/>
        <end position="264"/>
    </location>
</feature>
<evidence type="ECO:0000256" key="2">
    <source>
        <dbReference type="SAM" id="Phobius"/>
    </source>
</evidence>
<evidence type="ECO:0000313" key="3">
    <source>
        <dbReference type="EMBL" id="PCC40028.1"/>
    </source>
</evidence>
<organism evidence="3 4">
    <name type="scientific">Brachybacterium alimentarium</name>
    <dbReference type="NCBI Taxonomy" id="47845"/>
    <lineage>
        <taxon>Bacteria</taxon>
        <taxon>Bacillati</taxon>
        <taxon>Actinomycetota</taxon>
        <taxon>Actinomycetes</taxon>
        <taxon>Micrococcales</taxon>
        <taxon>Dermabacteraceae</taxon>
        <taxon>Brachybacterium</taxon>
    </lineage>
</organism>
<reference evidence="3 4" key="1">
    <citation type="journal article" date="2017" name="Elife">
        <title>Extensive horizontal gene transfer in cheese-associated bacteria.</title>
        <authorList>
            <person name="Bonham K.S."/>
            <person name="Wolfe B.E."/>
            <person name="Dutton R.J."/>
        </authorList>
    </citation>
    <scope>NUCLEOTIDE SEQUENCE [LARGE SCALE GENOMIC DNA]</scope>
    <source>
        <strain evidence="3 4">341_9</strain>
    </source>
</reference>
<accession>A0A2A3YL62</accession>
<feature type="compositionally biased region" description="Low complexity" evidence="1">
    <location>
        <begin position="17"/>
        <end position="38"/>
    </location>
</feature>
<dbReference type="Proteomes" id="UP000218598">
    <property type="component" value="Unassembled WGS sequence"/>
</dbReference>
<proteinExistence type="predicted"/>
<protein>
    <submittedName>
        <fullName evidence="3">Uncharacterized protein</fullName>
    </submittedName>
</protein>
<feature type="region of interest" description="Disordered" evidence="1">
    <location>
        <begin position="1"/>
        <end position="97"/>
    </location>
</feature>
<sequence length="269" mass="26418">MADGESTTPAPRRRPTYGRPAPTTPGPTDGAPGAADGSYGAGGGAYGAADGASGNSAPQWGSSFGSAAPGSDRSPSADGSVLASGPLPAQPPNSAPPRKRRGLLPLLIGLALLVLIAPITAIGGLVWGFSSLGGDASDGPTVIEGSTGELEMSANQMLILYVPAEDADATTCTAEGTSANAVTTVPTSGEVTFGDGVAYSQTMGVAALEDTTVTITCEGTDAPAYLGPYNLLSVAAPMLIGPIIGIVAGLIGLVLTIVGIILLARSRQA</sequence>
<dbReference type="AlphaFoldDB" id="A0A2A3YL62"/>
<feature type="compositionally biased region" description="Low complexity" evidence="1">
    <location>
        <begin position="47"/>
        <end position="58"/>
    </location>
</feature>
<keyword evidence="2" id="KW-0472">Membrane</keyword>
<dbReference type="OrthoDB" id="4794493at2"/>
<evidence type="ECO:0000313" key="4">
    <source>
        <dbReference type="Proteomes" id="UP000218598"/>
    </source>
</evidence>
<keyword evidence="2" id="KW-0812">Transmembrane</keyword>
<gene>
    <name evidence="3" type="ORF">CIK66_05100</name>
</gene>
<comment type="caution">
    <text evidence="3">The sequence shown here is derived from an EMBL/GenBank/DDBJ whole genome shotgun (WGS) entry which is preliminary data.</text>
</comment>
<name>A0A2A3YL62_9MICO</name>
<dbReference type="RefSeq" id="WP_096196686.1">
    <property type="nucleotide sequence ID" value="NZ_BAAAIQ010000005.1"/>
</dbReference>
<keyword evidence="4" id="KW-1185">Reference proteome</keyword>
<evidence type="ECO:0000256" key="1">
    <source>
        <dbReference type="SAM" id="MobiDB-lite"/>
    </source>
</evidence>
<dbReference type="EMBL" id="NRGR01000008">
    <property type="protein sequence ID" value="PCC40028.1"/>
    <property type="molecule type" value="Genomic_DNA"/>
</dbReference>
<keyword evidence="2" id="KW-1133">Transmembrane helix</keyword>